<dbReference type="InterPro" id="IPR029044">
    <property type="entry name" value="Nucleotide-diphossugar_trans"/>
</dbReference>
<dbReference type="NCBIfam" id="NF045761">
    <property type="entry name" value="NAMPUrTaseMurU"/>
    <property type="match status" value="1"/>
</dbReference>
<evidence type="ECO:0000256" key="1">
    <source>
        <dbReference type="ARBA" id="ARBA00022679"/>
    </source>
</evidence>
<dbReference type="InterPro" id="IPR050065">
    <property type="entry name" value="GlmU-like"/>
</dbReference>
<dbReference type="CDD" id="cd06422">
    <property type="entry name" value="NTP_transferase_like_1"/>
    <property type="match status" value="1"/>
</dbReference>
<name>A0A4Y7X8D1_9GAMM</name>
<dbReference type="PANTHER" id="PTHR43584:SF8">
    <property type="entry name" value="N-ACETYLMURAMATE ALPHA-1-PHOSPHATE URIDYLYLTRANSFERASE"/>
    <property type="match status" value="1"/>
</dbReference>
<dbReference type="InterPro" id="IPR005835">
    <property type="entry name" value="NTP_transferase_dom"/>
</dbReference>
<accession>A0A4Y7X8D1</accession>
<reference evidence="4 5" key="1">
    <citation type="submission" date="2019-03" db="EMBL/GenBank/DDBJ databases">
        <title>Alkanindiges illinoisensis: a potential pathogenic isolated from ascites of a gastric cancer patient with abdominal metastasis.</title>
        <authorList>
            <person name="Hu X."/>
            <person name="Yang B."/>
            <person name="Yan X."/>
            <person name="Lin L."/>
            <person name="Zhao H."/>
            <person name="Zhou F."/>
            <person name="Su B."/>
            <person name="Chen J."/>
            <person name="Rui Y."/>
            <person name="Wang Q."/>
            <person name="Zheng L."/>
        </authorList>
    </citation>
    <scope>NUCLEOTIDE SEQUENCE [LARGE SCALE GENOMIC DNA]</scope>
    <source>
        <strain evidence="4 5">NFYY 23406</strain>
    </source>
</reference>
<evidence type="ECO:0000313" key="4">
    <source>
        <dbReference type="EMBL" id="TEU23040.1"/>
    </source>
</evidence>
<dbReference type="SUPFAM" id="SSF53448">
    <property type="entry name" value="Nucleotide-diphospho-sugar transferases"/>
    <property type="match status" value="1"/>
</dbReference>
<dbReference type="Proteomes" id="UP000297834">
    <property type="component" value="Unassembled WGS sequence"/>
</dbReference>
<dbReference type="InterPro" id="IPR054790">
    <property type="entry name" value="MurU"/>
</dbReference>
<dbReference type="Pfam" id="PF00483">
    <property type="entry name" value="NTP_transferase"/>
    <property type="match status" value="1"/>
</dbReference>
<protein>
    <submittedName>
        <fullName evidence="4">Nucleotidyltransferase family protein</fullName>
    </submittedName>
</protein>
<sequence length="234" mass="25555">MKAMILAAGLGTRMRPLTLDTPKPLLSVGGKPLIVWHIEALKKAGITDIVINCAWLAEKLMNALGNGSEFGINIHWSVESEALETAGGIIQALPVLGNEPFVLVNGDVWTRFDYSQLTMHSLTDDLAHLVLVDNPPQHPHGDFVLAGERVYVDQSEVPTLIQTNAQKLTFSGLSVLSPQLFDDLPSGKRPLAPLLRQAMQQGLVSGTKMNSAWVDVGTPERLNLLDQQIRQQQI</sequence>
<keyword evidence="2" id="KW-0548">Nucleotidyltransferase</keyword>
<dbReference type="PANTHER" id="PTHR43584">
    <property type="entry name" value="NUCLEOTIDYL TRANSFERASE"/>
    <property type="match status" value="1"/>
</dbReference>
<evidence type="ECO:0000313" key="5">
    <source>
        <dbReference type="Proteomes" id="UP000297834"/>
    </source>
</evidence>
<keyword evidence="1 4" id="KW-0808">Transferase</keyword>
<dbReference type="GO" id="GO:0016779">
    <property type="term" value="F:nucleotidyltransferase activity"/>
    <property type="evidence" value="ECO:0007669"/>
    <property type="project" value="UniProtKB-KW"/>
</dbReference>
<dbReference type="STRING" id="1120977.GCA_000619845_00897"/>
<dbReference type="AlphaFoldDB" id="A0A4Y7X8D1"/>
<keyword evidence="5" id="KW-1185">Reference proteome</keyword>
<dbReference type="OrthoDB" id="9788272at2"/>
<gene>
    <name evidence="4" type="ORF">E2B99_14160</name>
</gene>
<dbReference type="Gene3D" id="3.90.550.10">
    <property type="entry name" value="Spore Coat Polysaccharide Biosynthesis Protein SpsA, Chain A"/>
    <property type="match status" value="1"/>
</dbReference>
<feature type="domain" description="Nucleotidyl transferase" evidence="3">
    <location>
        <begin position="2"/>
        <end position="225"/>
    </location>
</feature>
<organism evidence="4 5">
    <name type="scientific">Alkanindiges illinoisensis</name>
    <dbReference type="NCBI Taxonomy" id="197183"/>
    <lineage>
        <taxon>Bacteria</taxon>
        <taxon>Pseudomonadati</taxon>
        <taxon>Pseudomonadota</taxon>
        <taxon>Gammaproteobacteria</taxon>
        <taxon>Moraxellales</taxon>
        <taxon>Moraxellaceae</taxon>
        <taxon>Alkanindiges</taxon>
    </lineage>
</organism>
<dbReference type="EMBL" id="SNTY01000088">
    <property type="protein sequence ID" value="TEU23040.1"/>
    <property type="molecule type" value="Genomic_DNA"/>
</dbReference>
<proteinExistence type="predicted"/>
<dbReference type="RefSeq" id="WP_134245950.1">
    <property type="nucleotide sequence ID" value="NZ_SNTY01000088.1"/>
</dbReference>
<evidence type="ECO:0000256" key="2">
    <source>
        <dbReference type="ARBA" id="ARBA00022695"/>
    </source>
</evidence>
<comment type="caution">
    <text evidence="4">The sequence shown here is derived from an EMBL/GenBank/DDBJ whole genome shotgun (WGS) entry which is preliminary data.</text>
</comment>
<evidence type="ECO:0000259" key="3">
    <source>
        <dbReference type="Pfam" id="PF00483"/>
    </source>
</evidence>